<evidence type="ECO:0000313" key="1">
    <source>
        <dbReference type="Proteomes" id="UP000813463"/>
    </source>
</evidence>
<dbReference type="InterPro" id="IPR046345">
    <property type="entry name" value="TraB_PrgY-like"/>
</dbReference>
<dbReference type="Proteomes" id="UP000813463">
    <property type="component" value="Chromosome 3"/>
</dbReference>
<protein>
    <submittedName>
        <fullName evidence="2">Uncharacterized protein isoform X1</fullName>
    </submittedName>
</protein>
<dbReference type="OrthoDB" id="48306at2759"/>
<dbReference type="InterPro" id="IPR002816">
    <property type="entry name" value="TraB/PrgY/GumN_fam"/>
</dbReference>
<dbReference type="RefSeq" id="XP_021842311.1">
    <property type="nucleotide sequence ID" value="XM_021986619.2"/>
</dbReference>
<keyword evidence="1" id="KW-1185">Reference proteome</keyword>
<dbReference type="PANTHER" id="PTHR21530">
    <property type="entry name" value="PHEROMONE SHUTDOWN PROTEIN"/>
    <property type="match status" value="1"/>
</dbReference>
<name>A0A9R0I462_SPIOL</name>
<gene>
    <name evidence="2" type="primary">LOC110782462</name>
</gene>
<reference evidence="1" key="1">
    <citation type="journal article" date="2021" name="Nat. Commun.">
        <title>Genomic analyses provide insights into spinach domestication and the genetic basis of agronomic traits.</title>
        <authorList>
            <person name="Cai X."/>
            <person name="Sun X."/>
            <person name="Xu C."/>
            <person name="Sun H."/>
            <person name="Wang X."/>
            <person name="Ge C."/>
            <person name="Zhang Z."/>
            <person name="Wang Q."/>
            <person name="Fei Z."/>
            <person name="Jiao C."/>
            <person name="Wang Q."/>
        </authorList>
    </citation>
    <scope>NUCLEOTIDE SEQUENCE [LARGE SCALE GENOMIC DNA]</scope>
    <source>
        <strain evidence="1">cv. Varoflay</strain>
    </source>
</reference>
<accession>A0A9R0I462</accession>
<sequence length="459" mass="50075">MQAFVQVFSSHGTSTTVFTVTATATAVVNPISTPPNFLSPPRPKIRPNTKAQSFIQVFSSHGNSTTVFTTVAATVNPISTPLNFLSPPRPKIRPNTKAHITCNASIKGPPPGYDFRSSEIFSKSRAVISEAHPELLDLADMGSLVLIKKHQFGPVPSWRAEFMEPDEIWLVGTTHIDKASSLHVDRVVRALRPDNVVVELCRSRAGIMYSSSSTSSQPEDQLKSNMFSLSGVEFFGAVGRSINLGGQTALALRLLLALFSSKISSDVDRPFGDEFRAARMVSEEIGAQIVLGDRPIEITLERAWNSLKGAEKLSLVGSVLRGITSSSEISKDNVKELGTDDDSPYKLYEKLSSAYPSLVRPLILERDTYLSWSLKRSKAVNNSKRVVGVMGKGHLNGVIYALISDLGDLRFRDLAGKKSGTANVPNAWISKVVKDLVRDTVIGIVLWALYEQLKSGFSE</sequence>
<dbReference type="KEGG" id="soe:110782462"/>
<evidence type="ECO:0000313" key="2">
    <source>
        <dbReference type="RefSeq" id="XP_021842311.1"/>
    </source>
</evidence>
<proteinExistence type="predicted"/>
<dbReference type="Pfam" id="PF01963">
    <property type="entry name" value="TraB_PrgY_gumN"/>
    <property type="match status" value="1"/>
</dbReference>
<reference evidence="2" key="2">
    <citation type="submission" date="2025-08" db="UniProtKB">
        <authorList>
            <consortium name="RefSeq"/>
        </authorList>
    </citation>
    <scope>IDENTIFICATION</scope>
    <source>
        <tissue evidence="2">Leaf</tissue>
    </source>
</reference>
<dbReference type="CDD" id="cd14726">
    <property type="entry name" value="TraB_PrgY-like"/>
    <property type="match status" value="1"/>
</dbReference>
<dbReference type="PANTHER" id="PTHR21530:SF0">
    <property type="entry name" value="TRAB FAMILY PROTEIN"/>
    <property type="match status" value="1"/>
</dbReference>
<dbReference type="AlphaFoldDB" id="A0A9R0I462"/>
<organism evidence="1 2">
    <name type="scientific">Spinacia oleracea</name>
    <name type="common">Spinach</name>
    <dbReference type="NCBI Taxonomy" id="3562"/>
    <lineage>
        <taxon>Eukaryota</taxon>
        <taxon>Viridiplantae</taxon>
        <taxon>Streptophyta</taxon>
        <taxon>Embryophyta</taxon>
        <taxon>Tracheophyta</taxon>
        <taxon>Spermatophyta</taxon>
        <taxon>Magnoliopsida</taxon>
        <taxon>eudicotyledons</taxon>
        <taxon>Gunneridae</taxon>
        <taxon>Pentapetalae</taxon>
        <taxon>Caryophyllales</taxon>
        <taxon>Chenopodiaceae</taxon>
        <taxon>Chenopodioideae</taxon>
        <taxon>Anserineae</taxon>
        <taxon>Spinacia</taxon>
    </lineage>
</organism>
<dbReference type="GeneID" id="110782462"/>